<dbReference type="Pfam" id="PF15786">
    <property type="entry name" value="PET117"/>
    <property type="match status" value="1"/>
</dbReference>
<protein>
    <submittedName>
        <fullName evidence="3">Uncharacterized protein</fullName>
    </submittedName>
</protein>
<feature type="compositionally biased region" description="Basic residues" evidence="1">
    <location>
        <begin position="143"/>
        <end position="152"/>
    </location>
</feature>
<feature type="region of interest" description="Disordered" evidence="1">
    <location>
        <begin position="350"/>
        <end position="519"/>
    </location>
</feature>
<feature type="compositionally biased region" description="Basic and acidic residues" evidence="1">
    <location>
        <begin position="82"/>
        <end position="114"/>
    </location>
</feature>
<proteinExistence type="predicted"/>
<evidence type="ECO:0000313" key="4">
    <source>
        <dbReference type="Proteomes" id="UP000324585"/>
    </source>
</evidence>
<keyword evidence="2" id="KW-1133">Transmembrane helix</keyword>
<dbReference type="PANTHER" id="PTHR40280:SF1">
    <property type="entry name" value="VOC DOMAIN-CONTAINING PROTEIN"/>
    <property type="match status" value="1"/>
</dbReference>
<feature type="region of interest" description="Disordered" evidence="1">
    <location>
        <begin position="533"/>
        <end position="599"/>
    </location>
</feature>
<evidence type="ECO:0000313" key="3">
    <source>
        <dbReference type="EMBL" id="KAA8499544.1"/>
    </source>
</evidence>
<feature type="compositionally biased region" description="Basic and acidic residues" evidence="1">
    <location>
        <begin position="506"/>
        <end position="518"/>
    </location>
</feature>
<keyword evidence="4" id="KW-1185">Reference proteome</keyword>
<feature type="compositionally biased region" description="Basic and acidic residues" evidence="1">
    <location>
        <begin position="441"/>
        <end position="453"/>
    </location>
</feature>
<feature type="region of interest" description="Disordered" evidence="1">
    <location>
        <begin position="1403"/>
        <end position="1434"/>
    </location>
</feature>
<dbReference type="EMBL" id="VRMN01000001">
    <property type="protein sequence ID" value="KAA8499544.1"/>
    <property type="molecule type" value="Genomic_DNA"/>
</dbReference>
<accession>A0A5J4Z979</accession>
<feature type="compositionally biased region" description="Basic and acidic residues" evidence="1">
    <location>
        <begin position="63"/>
        <end position="74"/>
    </location>
</feature>
<feature type="compositionally biased region" description="Basic and acidic residues" evidence="1">
    <location>
        <begin position="1403"/>
        <end position="1417"/>
    </location>
</feature>
<feature type="compositionally biased region" description="Polar residues" evidence="1">
    <location>
        <begin position="226"/>
        <end position="240"/>
    </location>
</feature>
<dbReference type="PANTHER" id="PTHR40280">
    <property type="entry name" value="BLR6907 PROTEIN"/>
    <property type="match status" value="1"/>
</dbReference>
<organism evidence="3 4">
    <name type="scientific">Porphyridium purpureum</name>
    <name type="common">Red alga</name>
    <name type="synonym">Porphyridium cruentum</name>
    <dbReference type="NCBI Taxonomy" id="35688"/>
    <lineage>
        <taxon>Eukaryota</taxon>
        <taxon>Rhodophyta</taxon>
        <taxon>Bangiophyceae</taxon>
        <taxon>Porphyridiales</taxon>
        <taxon>Porphyridiaceae</taxon>
        <taxon>Porphyridium</taxon>
    </lineage>
</organism>
<feature type="region of interest" description="Disordered" evidence="1">
    <location>
        <begin position="631"/>
        <end position="813"/>
    </location>
</feature>
<feature type="transmembrane region" description="Helical" evidence="2">
    <location>
        <begin position="1363"/>
        <end position="1382"/>
    </location>
</feature>
<feature type="compositionally biased region" description="Basic and acidic residues" evidence="1">
    <location>
        <begin position="487"/>
        <end position="496"/>
    </location>
</feature>
<gene>
    <name evidence="3" type="ORF">FVE85_7129</name>
</gene>
<feature type="compositionally biased region" description="Acidic residues" evidence="1">
    <location>
        <begin position="388"/>
        <end position="416"/>
    </location>
</feature>
<feature type="compositionally biased region" description="Acidic residues" evidence="1">
    <location>
        <begin position="771"/>
        <end position="780"/>
    </location>
</feature>
<name>A0A5J4Z979_PORPP</name>
<sequence length="1434" mass="158049">MDSDELLRPGPGPEPGEASVSRRGVAFSVPATEALSVNDSAGTSGRPVHAPSGGPIETPPSAHARERFESRGAGDLDTQQEAQHDSVSARESADPVQDIEKADTEEPARFEAEHVQNVQSIHLSDSSNEGRKDDGPEGCSVGTKKKSARPPKKPVAFVDAPHRSAGAGMPPRRKRDPTPFVSRKDAFSGDDEEPHSEEDSSNMEPIQVEETLINVSDPAAVPSCAGSLQSAPVLSPSSVAFDSKRGRVDRGGGMGARSNSVQPSLPNTDEAIFGMGKRAITFGRDQVREFEVEFEQLSRTTTLQSEFTRERSFDYGAELIKFEEHLAPGDEYVPNTRVQDIQLKSKAVSFGTSTGEQVPSTAAGNRPRAVRKRDPTPFVRRHPLPDHDDQDEEEEENDAEDERGQNGEDDVEEDDGGKEHGQGDRALVAESPHVGFMEPSIEEKETVRRESRGMGRSTIRKRDPTPFVPRSFLPAESDEEDDVAAELGRRESRARDSVQLPLSSAEEMKAGADERVHFTEPSLDEMLDVRMESGRVGVRSTKKRDPTPFIPRSFLPEDDEESENEENDEREEERKGRCRRSDGVSLTSATEPTSVVEHKATPVILFVEPTDVEKTETREQVKQIAVRSVRKRDPTPFIRRGAFVDGDKEHEENEEEDDGRVSTRAPESDKLASRATRNHEVTFKEPEKGPTMKGPKVIHKREPTPFVRRSMIVEEDDDGDEVHEEAGSGGQTSGKSGVTFAKTSPPSADAAKKKVLRTRDPTPFVRRHLDDEEDKEEDENDARGTGADPFSSVTDRVVEENSGGRSKAAEKAASRRVVYNQATATPAFARDVVQHTLGSRSFSWVRTDDGFQDLTGFVHLGHMYLRVSDLSLAYRFYVEVLNLTVDPAMPSCYFGKMLWLNIGRQQLRLVLCGEAQYLTGSITVTVPALQEYTAQVVESVRGFPEDTQVLVDLSDARELVVSCPWGNTLKFVQSLPGEYPLRLQCVHLVVRHGTCSAIGDFYEQIVGCVINRKGRSEVRVIVGPHQYLLFTESSKAWQEEGLVLCFYVPHFSTVLGTLFLNKLLPEKYDPDSFGGLEFDFPGVVDISKLLRGKQETILNLTHRVRSLKHAEFLRPLVNTFIWDRVLKVCAPDELAFFPDAVHGAMSSIEPTSTLPAASSEALNVFPDGKLEPGPSSRIHFGTGNALAETQRVVGFSGEADEEPLGPDEANPTKREPVGVLRKSRGEESSGPNLRDLGRSITFGSNMVKEYPLDESRTTSSINTASRSNSIFSELEIMMPFSNSPRAAGSGMGPPDEHDQAVHFKEPSEVEKEEARRAGHRVGIRSVRKREPTPFIPRAYINSDDDGEAGGITHGHTQEQRGPGTGLLAVSLLTGGIILYVVAEQKAQLRRMREGVLRDFERQMERQERMRNDAEDAKTATATAANRSGEDSGAQ</sequence>
<feature type="compositionally biased region" description="Acidic residues" evidence="1">
    <location>
        <begin position="556"/>
        <end position="571"/>
    </location>
</feature>
<dbReference type="InterPro" id="IPR029068">
    <property type="entry name" value="Glyas_Bleomycin-R_OHBP_Dase"/>
</dbReference>
<feature type="compositionally biased region" description="Polar residues" evidence="1">
    <location>
        <begin position="116"/>
        <end position="127"/>
    </location>
</feature>
<feature type="compositionally biased region" description="Polar residues" evidence="1">
    <location>
        <begin position="733"/>
        <end position="746"/>
    </location>
</feature>
<feature type="compositionally biased region" description="Acidic residues" evidence="1">
    <location>
        <begin position="713"/>
        <end position="723"/>
    </location>
</feature>
<keyword evidence="2" id="KW-0812">Transmembrane</keyword>
<feature type="compositionally biased region" description="Acidic residues" evidence="1">
    <location>
        <begin position="188"/>
        <end position="201"/>
    </location>
</feature>
<evidence type="ECO:0000256" key="1">
    <source>
        <dbReference type="SAM" id="MobiDB-lite"/>
    </source>
</evidence>
<feature type="region of interest" description="Disordered" evidence="1">
    <location>
        <begin position="1198"/>
        <end position="1238"/>
    </location>
</feature>
<feature type="compositionally biased region" description="Polar residues" evidence="1">
    <location>
        <begin position="350"/>
        <end position="363"/>
    </location>
</feature>
<keyword evidence="2" id="KW-0472">Membrane</keyword>
<feature type="region of interest" description="Disordered" evidence="1">
    <location>
        <begin position="1336"/>
        <end position="1362"/>
    </location>
</feature>
<feature type="compositionally biased region" description="Polar residues" evidence="1">
    <location>
        <begin position="257"/>
        <end position="267"/>
    </location>
</feature>
<dbReference type="SUPFAM" id="SSF54593">
    <property type="entry name" value="Glyoxalase/Bleomycin resistance protein/Dihydroxybiphenyl dioxygenase"/>
    <property type="match status" value="1"/>
</dbReference>
<evidence type="ECO:0000256" key="2">
    <source>
        <dbReference type="SAM" id="Phobius"/>
    </source>
</evidence>
<reference evidence="4" key="1">
    <citation type="journal article" date="2019" name="Nat. Commun.">
        <title>Expansion of phycobilisome linker gene families in mesophilic red algae.</title>
        <authorList>
            <person name="Lee J."/>
            <person name="Kim D."/>
            <person name="Bhattacharya D."/>
            <person name="Yoon H.S."/>
        </authorList>
    </citation>
    <scope>NUCLEOTIDE SEQUENCE [LARGE SCALE GENOMIC DNA]</scope>
    <source>
        <strain evidence="4">CCMP 1328</strain>
    </source>
</reference>
<dbReference type="Proteomes" id="UP000324585">
    <property type="component" value="Unassembled WGS sequence"/>
</dbReference>
<feature type="compositionally biased region" description="Basic and acidic residues" evidence="1">
    <location>
        <begin position="666"/>
        <end position="690"/>
    </location>
</feature>
<feature type="region of interest" description="Disordered" evidence="1">
    <location>
        <begin position="1"/>
        <end position="267"/>
    </location>
</feature>
<comment type="caution">
    <text evidence="3">The sequence shown here is derived from an EMBL/GenBank/DDBJ whole genome shotgun (WGS) entry which is preliminary data.</text>
</comment>
<dbReference type="Gene3D" id="3.10.180.10">
    <property type="entry name" value="2,3-Dihydroxybiphenyl 1,2-Dioxygenase, domain 1"/>
    <property type="match status" value="1"/>
</dbReference>
<dbReference type="OrthoDB" id="410751at2759"/>
<dbReference type="InterPro" id="IPR031568">
    <property type="entry name" value="Pet117"/>
</dbReference>
<feature type="compositionally biased region" description="Polar residues" evidence="1">
    <location>
        <begin position="584"/>
        <end position="593"/>
    </location>
</feature>
<feature type="compositionally biased region" description="Basic and acidic residues" evidence="1">
    <location>
        <begin position="572"/>
        <end position="582"/>
    </location>
</feature>